<dbReference type="Gene3D" id="3.40.1230.10">
    <property type="entry name" value="MTH938-like"/>
    <property type="match status" value="1"/>
</dbReference>
<gene>
    <name evidence="1" type="ORF">SP5_020_00010</name>
</gene>
<dbReference type="PANTHER" id="PTHR21192">
    <property type="entry name" value="NUCLEAR PROTEIN E3-3"/>
    <property type="match status" value="1"/>
</dbReference>
<organism evidence="1 2">
    <name type="scientific">Sphingomonas parapaucimobilis NBRC 15100</name>
    <dbReference type="NCBI Taxonomy" id="1219049"/>
    <lineage>
        <taxon>Bacteria</taxon>
        <taxon>Pseudomonadati</taxon>
        <taxon>Pseudomonadota</taxon>
        <taxon>Alphaproteobacteria</taxon>
        <taxon>Sphingomonadales</taxon>
        <taxon>Sphingomonadaceae</taxon>
        <taxon>Sphingomonas</taxon>
    </lineage>
</organism>
<dbReference type="eggNOG" id="COG3737">
    <property type="taxonomic scope" value="Bacteria"/>
</dbReference>
<comment type="caution">
    <text evidence="1">The sequence shown here is derived from an EMBL/GenBank/DDBJ whole genome shotgun (WGS) entry which is preliminary data.</text>
</comment>
<dbReference type="Pfam" id="PF04430">
    <property type="entry name" value="DUF498"/>
    <property type="match status" value="1"/>
</dbReference>
<dbReference type="AlphaFoldDB" id="A0A0A1W5B4"/>
<protein>
    <submittedName>
        <fullName evidence="1">Uncharacterized protein</fullName>
    </submittedName>
</protein>
<sequence length="128" mass="13608">MSDSIRITRDPTAPGPIVRGFAATGFRVGEIAYPALLLSPDWHEPWSPPPFELLAPESVAALVDEAPEFLLLGTGANLRRAPAAFVAALEARGLGVEVMDSRAAARAWGVLRSEGRKICAALYPLDDA</sequence>
<evidence type="ECO:0000313" key="2">
    <source>
        <dbReference type="Proteomes" id="UP000032305"/>
    </source>
</evidence>
<proteinExistence type="predicted"/>
<dbReference type="InterPro" id="IPR036748">
    <property type="entry name" value="MTH938-like_sf"/>
</dbReference>
<dbReference type="Proteomes" id="UP000032305">
    <property type="component" value="Unassembled WGS sequence"/>
</dbReference>
<evidence type="ECO:0000313" key="1">
    <source>
        <dbReference type="EMBL" id="GAM00114.1"/>
    </source>
</evidence>
<keyword evidence="2" id="KW-1185">Reference proteome</keyword>
<dbReference type="EMBL" id="BBPI01000020">
    <property type="protein sequence ID" value="GAM00114.1"/>
    <property type="molecule type" value="Genomic_DNA"/>
</dbReference>
<dbReference type="RefSeq" id="WP_245613396.1">
    <property type="nucleotide sequence ID" value="NZ_BBPI01000020.1"/>
</dbReference>
<dbReference type="InterPro" id="IPR007523">
    <property type="entry name" value="NDUFAF3/AAMDC"/>
</dbReference>
<dbReference type="SUPFAM" id="SSF64076">
    <property type="entry name" value="MTH938-like"/>
    <property type="match status" value="1"/>
</dbReference>
<name>A0A0A1W5B4_9SPHN</name>
<dbReference type="PANTHER" id="PTHR21192:SF2">
    <property type="entry name" value="NADH DEHYDROGENASE [UBIQUINONE] 1 ALPHA SUBCOMPLEX ASSEMBLY FACTOR 3"/>
    <property type="match status" value="1"/>
</dbReference>
<reference evidence="1 2" key="1">
    <citation type="submission" date="2014-11" db="EMBL/GenBank/DDBJ databases">
        <title>Whole genome shotgun sequence of Sphingomonas parapaucimobilis NBRC 15100.</title>
        <authorList>
            <person name="Katano-Makiyama Y."/>
            <person name="Hosoyama A."/>
            <person name="Hashimoto M."/>
            <person name="Hosoyama Y."/>
            <person name="Noguchi M."/>
            <person name="Numata M."/>
            <person name="Tsuchikane K."/>
            <person name="Hirakata S."/>
            <person name="Uohara A."/>
            <person name="Shimodaira J."/>
            <person name="Ohji S."/>
            <person name="Ichikawa N."/>
            <person name="Kimura A."/>
            <person name="Yamazoe A."/>
            <person name="Fujita N."/>
        </authorList>
    </citation>
    <scope>NUCLEOTIDE SEQUENCE [LARGE SCALE GENOMIC DNA]</scope>
    <source>
        <strain evidence="1 2">NBRC 15100</strain>
    </source>
</reference>
<accession>A0A0A1W5B4</accession>